<dbReference type="KEGG" id="pter:C2L65_25140"/>
<dbReference type="AlphaFoldDB" id="A0A2I8EVP7"/>
<dbReference type="OrthoDB" id="9111928at2"/>
<organism evidence="1 2">
    <name type="scientific">Paraburkholderia terrae</name>
    <dbReference type="NCBI Taxonomy" id="311230"/>
    <lineage>
        <taxon>Bacteria</taxon>
        <taxon>Pseudomonadati</taxon>
        <taxon>Pseudomonadota</taxon>
        <taxon>Betaproteobacteria</taxon>
        <taxon>Burkholderiales</taxon>
        <taxon>Burkholderiaceae</taxon>
        <taxon>Paraburkholderia</taxon>
    </lineage>
</organism>
<protein>
    <submittedName>
        <fullName evidence="1">Uncharacterized protein</fullName>
    </submittedName>
</protein>
<name>A0A2I8EVP7_9BURK</name>
<dbReference type="Proteomes" id="UP000243502">
    <property type="component" value="Chromosome 2"/>
</dbReference>
<dbReference type="RefSeq" id="WP_042312411.1">
    <property type="nucleotide sequence ID" value="NZ_CP026112.1"/>
</dbReference>
<dbReference type="EMBL" id="CP026112">
    <property type="protein sequence ID" value="AUT62864.1"/>
    <property type="molecule type" value="Genomic_DNA"/>
</dbReference>
<gene>
    <name evidence="1" type="ORF">C2L65_25140</name>
</gene>
<evidence type="ECO:0000313" key="1">
    <source>
        <dbReference type="EMBL" id="AUT62864.1"/>
    </source>
</evidence>
<accession>A0A2I8EVP7</accession>
<proteinExistence type="predicted"/>
<sequence length="82" mass="9032">MEKPVISPEEYVDKVNERLPNCVGYREGLRIFLVPEGADGKTAMGYDWTFKDSLDVIGAVSAAAMLVDQEFVVDPHITGSSR</sequence>
<evidence type="ECO:0000313" key="2">
    <source>
        <dbReference type="Proteomes" id="UP000243502"/>
    </source>
</evidence>
<reference evidence="1 2" key="1">
    <citation type="submission" date="2018-01" db="EMBL/GenBank/DDBJ databases">
        <title>Species boundaries and ecological features among Paraburkholderia terrae DSMZ17804T, P. hospita DSMZ17164T and P. caribensis DSMZ13236T.</title>
        <authorList>
            <person name="Pratama A.A."/>
        </authorList>
    </citation>
    <scope>NUCLEOTIDE SEQUENCE [LARGE SCALE GENOMIC DNA]</scope>
    <source>
        <strain evidence="1 2">DSM 17804</strain>
    </source>
</reference>